<evidence type="ECO:0000256" key="5">
    <source>
        <dbReference type="ARBA" id="ARBA00022989"/>
    </source>
</evidence>
<feature type="transmembrane region" description="Helical" evidence="7">
    <location>
        <begin position="206"/>
        <end position="228"/>
    </location>
</feature>
<evidence type="ECO:0000256" key="3">
    <source>
        <dbReference type="ARBA" id="ARBA00022475"/>
    </source>
</evidence>
<dbReference type="GO" id="GO:0005886">
    <property type="term" value="C:plasma membrane"/>
    <property type="evidence" value="ECO:0007669"/>
    <property type="project" value="UniProtKB-SubCell"/>
</dbReference>
<comment type="subcellular location">
    <subcellularLocation>
        <location evidence="1">Cell membrane</location>
        <topology evidence="1">Multi-pass membrane protein</topology>
    </subcellularLocation>
</comment>
<feature type="transmembrane region" description="Helical" evidence="7">
    <location>
        <begin position="76"/>
        <end position="92"/>
    </location>
</feature>
<keyword evidence="2" id="KW-0813">Transport</keyword>
<keyword evidence="5 7" id="KW-1133">Transmembrane helix</keyword>
<evidence type="ECO:0000256" key="6">
    <source>
        <dbReference type="ARBA" id="ARBA00023136"/>
    </source>
</evidence>
<feature type="transmembrane region" description="Helical" evidence="7">
    <location>
        <begin position="328"/>
        <end position="351"/>
    </location>
</feature>
<dbReference type="GO" id="GO:0022857">
    <property type="term" value="F:transmembrane transporter activity"/>
    <property type="evidence" value="ECO:0007669"/>
    <property type="project" value="InterPro"/>
</dbReference>
<evidence type="ECO:0000256" key="7">
    <source>
        <dbReference type="SAM" id="Phobius"/>
    </source>
</evidence>
<feature type="transmembrane region" description="Helical" evidence="7">
    <location>
        <begin position="12"/>
        <end position="32"/>
    </location>
</feature>
<evidence type="ECO:0000313" key="9">
    <source>
        <dbReference type="Proteomes" id="UP000448038"/>
    </source>
</evidence>
<proteinExistence type="predicted"/>
<gene>
    <name evidence="8" type="ORF">GNP88_12675</name>
</gene>
<feature type="transmembrane region" description="Helical" evidence="7">
    <location>
        <begin position="52"/>
        <end position="71"/>
    </location>
</feature>
<dbReference type="PANTHER" id="PTHR23517">
    <property type="entry name" value="RESISTANCE PROTEIN MDTM, PUTATIVE-RELATED-RELATED"/>
    <property type="match status" value="1"/>
</dbReference>
<keyword evidence="4 7" id="KW-0812">Transmembrane</keyword>
<feature type="transmembrane region" description="Helical" evidence="7">
    <location>
        <begin position="138"/>
        <end position="160"/>
    </location>
</feature>
<feature type="transmembrane region" description="Helical" evidence="7">
    <location>
        <begin position="166"/>
        <end position="186"/>
    </location>
</feature>
<dbReference type="AlphaFoldDB" id="A0A844P3W2"/>
<feature type="transmembrane region" description="Helical" evidence="7">
    <location>
        <begin position="357"/>
        <end position="377"/>
    </location>
</feature>
<reference evidence="8 9" key="1">
    <citation type="submission" date="2019-11" db="EMBL/GenBank/DDBJ databases">
        <title>Using colonization assays and comparative genomics to discover symbiosis behaviors and factors in Vibrio fischeri.</title>
        <authorList>
            <person name="Bongrand C."/>
            <person name="Moriano-Gutierrez S."/>
            <person name="Arevalo P."/>
            <person name="Mcfall-Ngai M."/>
            <person name="Visick K."/>
            <person name="Polz M.F."/>
            <person name="Ruby E.G."/>
        </authorList>
    </citation>
    <scope>NUCLEOTIDE SEQUENCE [LARGE SCALE GENOMIC DNA]</scope>
    <source>
        <strain evidence="9">emors.4.1</strain>
    </source>
</reference>
<dbReference type="InterPro" id="IPR050171">
    <property type="entry name" value="MFS_Transporters"/>
</dbReference>
<dbReference type="Proteomes" id="UP000448038">
    <property type="component" value="Unassembled WGS sequence"/>
</dbReference>
<protein>
    <submittedName>
        <fullName evidence="8">MFS transporter</fullName>
    </submittedName>
</protein>
<dbReference type="InterPro" id="IPR011701">
    <property type="entry name" value="MFS"/>
</dbReference>
<evidence type="ECO:0000256" key="4">
    <source>
        <dbReference type="ARBA" id="ARBA00022692"/>
    </source>
</evidence>
<feature type="transmembrane region" description="Helical" evidence="7">
    <location>
        <begin position="272"/>
        <end position="289"/>
    </location>
</feature>
<evidence type="ECO:0000256" key="1">
    <source>
        <dbReference type="ARBA" id="ARBA00004651"/>
    </source>
</evidence>
<feature type="transmembrane region" description="Helical" evidence="7">
    <location>
        <begin position="234"/>
        <end position="251"/>
    </location>
</feature>
<keyword evidence="3" id="KW-1003">Cell membrane</keyword>
<evidence type="ECO:0000313" key="8">
    <source>
        <dbReference type="EMBL" id="MUK50020.1"/>
    </source>
</evidence>
<dbReference type="InterPro" id="IPR036259">
    <property type="entry name" value="MFS_trans_sf"/>
</dbReference>
<feature type="transmembrane region" description="Helical" evidence="7">
    <location>
        <begin position="295"/>
        <end position="316"/>
    </location>
</feature>
<evidence type="ECO:0000256" key="2">
    <source>
        <dbReference type="ARBA" id="ARBA00022448"/>
    </source>
</evidence>
<accession>A0A844P3W2</accession>
<sequence length="392" mass="44110">MSSLAQWRNPKTFLILISIVVPIAFSTWNALLNNFVIEKAAFTGADIGLLQSVREIPGFLAFTAVFVLLFIREQKFMILSLVMLAVGVAITGFFPSVYGLLCTTLLMSVGFHYFETLKQSLSLQWLTKEEAPEMLGKLISIGALASLCTYGVLWVLLELVQLEFKWIYFLAGSIALIVTIFMWLSFPNFETETQQTKKLVLRKRYWLYYALTFMSGARRQIFMVFAGFLMVEKFGYSASEITLLFLANYVFNWLFAKKIGRWIGVVGERKALMFEYIGLIFVFVGYALVQTSEMAAALYIIDHLFFALALAIKTYFQKIADPADMASTAGVAFTINHIAAVVIPVSFGLIWLVSPAAVFYVGAGMAFISFLLSLNIPEAPQEGNETRIFKWN</sequence>
<keyword evidence="6 7" id="KW-0472">Membrane</keyword>
<dbReference type="Pfam" id="PF07690">
    <property type="entry name" value="MFS_1"/>
    <property type="match status" value="1"/>
</dbReference>
<organism evidence="8 9">
    <name type="scientific">Aliivibrio fischeri</name>
    <name type="common">Vibrio fischeri</name>
    <dbReference type="NCBI Taxonomy" id="668"/>
    <lineage>
        <taxon>Bacteria</taxon>
        <taxon>Pseudomonadati</taxon>
        <taxon>Pseudomonadota</taxon>
        <taxon>Gammaproteobacteria</taxon>
        <taxon>Vibrionales</taxon>
        <taxon>Vibrionaceae</taxon>
        <taxon>Aliivibrio</taxon>
    </lineage>
</organism>
<comment type="caution">
    <text evidence="8">The sequence shown here is derived from an EMBL/GenBank/DDBJ whole genome shotgun (WGS) entry which is preliminary data.</text>
</comment>
<feature type="transmembrane region" description="Helical" evidence="7">
    <location>
        <begin position="98"/>
        <end position="117"/>
    </location>
</feature>
<dbReference type="SUPFAM" id="SSF103473">
    <property type="entry name" value="MFS general substrate transporter"/>
    <property type="match status" value="1"/>
</dbReference>
<dbReference type="EMBL" id="WOBN01000020">
    <property type="protein sequence ID" value="MUK50020.1"/>
    <property type="molecule type" value="Genomic_DNA"/>
</dbReference>
<name>A0A844P3W2_ALIFS</name>
<dbReference type="RefSeq" id="WP_063654069.1">
    <property type="nucleotide sequence ID" value="NZ_LTYZ01000023.1"/>
</dbReference>
<dbReference type="Gene3D" id="1.20.1250.20">
    <property type="entry name" value="MFS general substrate transporter like domains"/>
    <property type="match status" value="2"/>
</dbReference>